<reference evidence="2" key="1">
    <citation type="submission" date="2018-06" db="EMBL/GenBank/DDBJ databases">
        <authorList>
            <person name="Cea G.-C."/>
            <person name="William W."/>
        </authorList>
    </citation>
    <scope>NUCLEOTIDE SEQUENCE [LARGE SCALE GENOMIC DNA]</scope>
    <source>
        <strain evidence="2">DB21MT-2</strain>
    </source>
</reference>
<dbReference type="OrthoDB" id="9795814at2"/>
<accession>A0A330M645</accession>
<name>A0A330M645_9GAMM</name>
<sequence>MSLYERLGGEPEIARITADIFDTHATNPTVASRYKDSDREQVIKMVMSETHRCMNINEAAYLAVIDDIMVALDKNEYSLKGEVIGA</sequence>
<evidence type="ECO:0000313" key="1">
    <source>
        <dbReference type="EMBL" id="SQH77741.1"/>
    </source>
</evidence>
<dbReference type="SUPFAM" id="SSF46458">
    <property type="entry name" value="Globin-like"/>
    <property type="match status" value="1"/>
</dbReference>
<protein>
    <submittedName>
        <fullName evidence="1">Uncharacterized protein</fullName>
    </submittedName>
</protein>
<proteinExistence type="predicted"/>
<dbReference type="InterPro" id="IPR009050">
    <property type="entry name" value="Globin-like_sf"/>
</dbReference>
<organism evidence="1 2">
    <name type="scientific">Shewanella benthica</name>
    <dbReference type="NCBI Taxonomy" id="43661"/>
    <lineage>
        <taxon>Bacteria</taxon>
        <taxon>Pseudomonadati</taxon>
        <taxon>Pseudomonadota</taxon>
        <taxon>Gammaproteobacteria</taxon>
        <taxon>Alteromonadales</taxon>
        <taxon>Shewanellaceae</taxon>
        <taxon>Shewanella</taxon>
    </lineage>
</organism>
<dbReference type="EMBL" id="LS483452">
    <property type="protein sequence ID" value="SQH77741.1"/>
    <property type="molecule type" value="Genomic_DNA"/>
</dbReference>
<dbReference type="Gene3D" id="1.10.490.10">
    <property type="entry name" value="Globins"/>
    <property type="match status" value="1"/>
</dbReference>
<dbReference type="RefSeq" id="WP_112353520.1">
    <property type="nucleotide sequence ID" value="NZ_LS483452.1"/>
</dbReference>
<gene>
    <name evidence="1" type="ORF">SHEWBE_3778</name>
</gene>
<dbReference type="AlphaFoldDB" id="A0A330M645"/>
<dbReference type="GO" id="GO:0020037">
    <property type="term" value="F:heme binding"/>
    <property type="evidence" value="ECO:0007669"/>
    <property type="project" value="InterPro"/>
</dbReference>
<dbReference type="GO" id="GO:0019825">
    <property type="term" value="F:oxygen binding"/>
    <property type="evidence" value="ECO:0007669"/>
    <property type="project" value="InterPro"/>
</dbReference>
<dbReference type="Proteomes" id="UP000250123">
    <property type="component" value="Chromosome SHEWBE"/>
</dbReference>
<evidence type="ECO:0000313" key="2">
    <source>
        <dbReference type="Proteomes" id="UP000250123"/>
    </source>
</evidence>
<dbReference type="InterPro" id="IPR012292">
    <property type="entry name" value="Globin/Proto"/>
</dbReference>
<dbReference type="KEGG" id="sbk:SHEWBE_3778"/>